<reference evidence="1 2" key="1">
    <citation type="submission" date="2016-10" db="EMBL/GenBank/DDBJ databases">
        <title>Lutibacter sp. LPB0138, isolated from marine gastropod.</title>
        <authorList>
            <person name="Kim E."/>
            <person name="Yi H."/>
        </authorList>
    </citation>
    <scope>NUCLEOTIDE SEQUENCE [LARGE SCALE GENOMIC DNA]</scope>
    <source>
        <strain evidence="1 2">LPB0138</strain>
    </source>
</reference>
<dbReference type="InterPro" id="IPR023214">
    <property type="entry name" value="HAD_sf"/>
</dbReference>
<evidence type="ECO:0000313" key="1">
    <source>
        <dbReference type="EMBL" id="AOW19452.1"/>
    </source>
</evidence>
<dbReference type="STRING" id="1850246.LPB138_01570"/>
<keyword evidence="2" id="KW-1185">Reference proteome</keyword>
<gene>
    <name evidence="1" type="ORF">LPB138_01570</name>
</gene>
<sequence>MNSKIDTIIFDLGGVLVDWNPQYLYEKIFSTQEEIDWFLNNVCTPDWNIEQDAGRTIAEANTIKIKEFPKYSNEIKLFYDRWEEMFSGPIHKSVEIQQKLLKSPNYRVYALTNWSAETWDRGRNLFPFLNDFEGVIVSGQEKMRKPYDEIYQLIINRFNITPENSVFIDDNYENTVAATKNGINSIHFKTSEKLLIDLQKLNVII</sequence>
<dbReference type="PANTHER" id="PTHR43611">
    <property type="entry name" value="ALPHA-D-GLUCOSE 1-PHOSPHATE PHOSPHATASE"/>
    <property type="match status" value="1"/>
</dbReference>
<dbReference type="Proteomes" id="UP000176050">
    <property type="component" value="Chromosome"/>
</dbReference>
<accession>A0A1D8P4F1</accession>
<dbReference type="AlphaFoldDB" id="A0A1D8P4F1"/>
<dbReference type="Gene3D" id="1.10.150.240">
    <property type="entry name" value="Putative phosphatase, domain 2"/>
    <property type="match status" value="1"/>
</dbReference>
<dbReference type="SFLD" id="SFLDG01129">
    <property type="entry name" value="C1.5:_HAD__Beta-PGM__Phosphata"/>
    <property type="match status" value="1"/>
</dbReference>
<dbReference type="EMBL" id="CP017478">
    <property type="protein sequence ID" value="AOW19452.1"/>
    <property type="molecule type" value="Genomic_DNA"/>
</dbReference>
<organism evidence="1 2">
    <name type="scientific">Urechidicola croceus</name>
    <dbReference type="NCBI Taxonomy" id="1850246"/>
    <lineage>
        <taxon>Bacteria</taxon>
        <taxon>Pseudomonadati</taxon>
        <taxon>Bacteroidota</taxon>
        <taxon>Flavobacteriia</taxon>
        <taxon>Flavobacteriales</taxon>
        <taxon>Flavobacteriaceae</taxon>
        <taxon>Urechidicola</taxon>
    </lineage>
</organism>
<dbReference type="InterPro" id="IPR023198">
    <property type="entry name" value="PGP-like_dom2"/>
</dbReference>
<dbReference type="SUPFAM" id="SSF56784">
    <property type="entry name" value="HAD-like"/>
    <property type="match status" value="1"/>
</dbReference>
<dbReference type="InterPro" id="IPR006439">
    <property type="entry name" value="HAD-SF_hydro_IA"/>
</dbReference>
<dbReference type="InterPro" id="IPR036412">
    <property type="entry name" value="HAD-like_sf"/>
</dbReference>
<dbReference type="Pfam" id="PF00702">
    <property type="entry name" value="Hydrolase"/>
    <property type="match status" value="1"/>
</dbReference>
<dbReference type="CDD" id="cd02603">
    <property type="entry name" value="HAD_sEH-N_like"/>
    <property type="match status" value="1"/>
</dbReference>
<dbReference type="PANTHER" id="PTHR43611:SF3">
    <property type="entry name" value="FLAVIN MONONUCLEOTIDE HYDROLASE 1, CHLOROPLATIC"/>
    <property type="match status" value="1"/>
</dbReference>
<dbReference type="Gene3D" id="3.40.50.1000">
    <property type="entry name" value="HAD superfamily/HAD-like"/>
    <property type="match status" value="1"/>
</dbReference>
<keyword evidence="1" id="KW-0378">Hydrolase</keyword>
<name>A0A1D8P4F1_9FLAO</name>
<dbReference type="GO" id="GO:0016787">
    <property type="term" value="F:hydrolase activity"/>
    <property type="evidence" value="ECO:0007669"/>
    <property type="project" value="UniProtKB-KW"/>
</dbReference>
<proteinExistence type="predicted"/>
<dbReference type="RefSeq" id="WP_070235568.1">
    <property type="nucleotide sequence ID" value="NZ_CP017478.1"/>
</dbReference>
<protein>
    <submittedName>
        <fullName evidence="1">HAD family hydrolase</fullName>
    </submittedName>
</protein>
<evidence type="ECO:0000313" key="2">
    <source>
        <dbReference type="Proteomes" id="UP000176050"/>
    </source>
</evidence>
<dbReference type="KEGG" id="lul:LPB138_01570"/>
<dbReference type="OrthoDB" id="9797415at2"/>
<dbReference type="SFLD" id="SFLDS00003">
    <property type="entry name" value="Haloacid_Dehalogenase"/>
    <property type="match status" value="1"/>
</dbReference>
<dbReference type="NCBIfam" id="TIGR01509">
    <property type="entry name" value="HAD-SF-IA-v3"/>
    <property type="match status" value="1"/>
</dbReference>